<gene>
    <name evidence="1" type="ORF">GSLYS_00004858001</name>
</gene>
<dbReference type="GO" id="GO:0042073">
    <property type="term" value="P:intraciliary transport"/>
    <property type="evidence" value="ECO:0007669"/>
    <property type="project" value="InterPro"/>
</dbReference>
<dbReference type="AlphaFoldDB" id="A0AAV2HAM3"/>
<dbReference type="PANTHER" id="PTHR16022">
    <property type="entry name" value="WD REPEAT DOMAIN 60"/>
    <property type="match status" value="1"/>
</dbReference>
<dbReference type="Proteomes" id="UP001497497">
    <property type="component" value="Unassembled WGS sequence"/>
</dbReference>
<keyword evidence="2" id="KW-1185">Reference proteome</keyword>
<dbReference type="GO" id="GO:0005868">
    <property type="term" value="C:cytoplasmic dynein complex"/>
    <property type="evidence" value="ECO:0007669"/>
    <property type="project" value="InterPro"/>
</dbReference>
<dbReference type="PROSITE" id="PS00678">
    <property type="entry name" value="WD_REPEATS_1"/>
    <property type="match status" value="1"/>
</dbReference>
<dbReference type="EMBL" id="CAXITT010000074">
    <property type="protein sequence ID" value="CAL1530733.1"/>
    <property type="molecule type" value="Genomic_DNA"/>
</dbReference>
<dbReference type="InterPro" id="IPR015943">
    <property type="entry name" value="WD40/YVTN_repeat-like_dom_sf"/>
</dbReference>
<dbReference type="Gene3D" id="2.130.10.10">
    <property type="entry name" value="YVTN repeat-like/Quinoprotein amine dehydrogenase"/>
    <property type="match status" value="1"/>
</dbReference>
<evidence type="ECO:0000313" key="2">
    <source>
        <dbReference type="Proteomes" id="UP001497497"/>
    </source>
</evidence>
<reference evidence="1 2" key="1">
    <citation type="submission" date="2024-04" db="EMBL/GenBank/DDBJ databases">
        <authorList>
            <consortium name="Genoscope - CEA"/>
            <person name="William W."/>
        </authorList>
    </citation>
    <scope>NUCLEOTIDE SEQUENCE [LARGE SCALE GENOMIC DNA]</scope>
</reference>
<comment type="caution">
    <text evidence="1">The sequence shown here is derived from an EMBL/GenBank/DDBJ whole genome shotgun (WGS) entry which is preliminary data.</text>
</comment>
<dbReference type="InterPro" id="IPR036322">
    <property type="entry name" value="WD40_repeat_dom_sf"/>
</dbReference>
<dbReference type="GO" id="GO:0045504">
    <property type="term" value="F:dynein heavy chain binding"/>
    <property type="evidence" value="ECO:0007669"/>
    <property type="project" value="InterPro"/>
</dbReference>
<sequence length="356" mass="38729">MKITSSCFSPIKASLVFGGMHDGSVALWDIREGGSQHRSIKIEGQEHLIRFPTYNSARVLEAENHHSPVVAIVPVYAHLVGSLKDDKLTESSSGLSFQLASVEERAVVNLWVVAEIAVPDPAGSENDLGLAPGGKIKLLRSSSVTLTNPNKYLSTSQDLKALDLRLNPGDLNHFYVATDAGSVVHGVRFGNKAYPQSHSSTVDSPVPVVSIDFSPFGQPYFLAGCQDGTLYLFNTKMEKPVAAWREFISGETILSIRWSQSRPAVFFVLDSSSAVFTFDLVENGLAPVKMDRITVAKATCLELGGDPNLMTSGTSRPAHMVLALASGDIEVLSLNEEMRQQQPLEEEFLACYVDRF</sequence>
<dbReference type="GO" id="GO:0005929">
    <property type="term" value="C:cilium"/>
    <property type="evidence" value="ECO:0007669"/>
    <property type="project" value="GOC"/>
</dbReference>
<dbReference type="InterPro" id="IPR042505">
    <property type="entry name" value="DYNC2I1"/>
</dbReference>
<protein>
    <submittedName>
        <fullName evidence="1">Uncharacterized protein</fullName>
    </submittedName>
</protein>
<dbReference type="GO" id="GO:0045503">
    <property type="term" value="F:dynein light chain binding"/>
    <property type="evidence" value="ECO:0007669"/>
    <property type="project" value="InterPro"/>
</dbReference>
<proteinExistence type="predicted"/>
<dbReference type="SUPFAM" id="SSF50978">
    <property type="entry name" value="WD40 repeat-like"/>
    <property type="match status" value="1"/>
</dbReference>
<dbReference type="InterPro" id="IPR019775">
    <property type="entry name" value="WD40_repeat_CS"/>
</dbReference>
<dbReference type="PANTHER" id="PTHR16022:SF0">
    <property type="entry name" value="CYTOPLASMIC DYNEIN 2 INTERMEDIATE CHAIN 1"/>
    <property type="match status" value="1"/>
</dbReference>
<name>A0AAV2HAM3_LYMST</name>
<organism evidence="1 2">
    <name type="scientific">Lymnaea stagnalis</name>
    <name type="common">Great pond snail</name>
    <name type="synonym">Helix stagnalis</name>
    <dbReference type="NCBI Taxonomy" id="6523"/>
    <lineage>
        <taxon>Eukaryota</taxon>
        <taxon>Metazoa</taxon>
        <taxon>Spiralia</taxon>
        <taxon>Lophotrochozoa</taxon>
        <taxon>Mollusca</taxon>
        <taxon>Gastropoda</taxon>
        <taxon>Heterobranchia</taxon>
        <taxon>Euthyneura</taxon>
        <taxon>Panpulmonata</taxon>
        <taxon>Hygrophila</taxon>
        <taxon>Lymnaeoidea</taxon>
        <taxon>Lymnaeidae</taxon>
        <taxon>Lymnaea</taxon>
    </lineage>
</organism>
<accession>A0AAV2HAM3</accession>
<evidence type="ECO:0000313" key="1">
    <source>
        <dbReference type="EMBL" id="CAL1530733.1"/>
    </source>
</evidence>